<dbReference type="InterPro" id="IPR050836">
    <property type="entry name" value="SDS22/Internalin_LRR"/>
</dbReference>
<dbReference type="SMART" id="SM01052">
    <property type="entry name" value="CAP_GLY"/>
    <property type="match status" value="1"/>
</dbReference>
<evidence type="ECO:0000256" key="2">
    <source>
        <dbReference type="ARBA" id="ARBA00006286"/>
    </source>
</evidence>
<dbReference type="Proteomes" id="UP001153712">
    <property type="component" value="Chromosome 14"/>
</dbReference>
<comment type="subcellular location">
    <subcellularLocation>
        <location evidence="1">Cytoplasm</location>
    </subcellularLocation>
</comment>
<evidence type="ECO:0000256" key="9">
    <source>
        <dbReference type="ARBA" id="ARBA00030180"/>
    </source>
</evidence>
<name>A0A9P0DU18_PHYSR</name>
<evidence type="ECO:0000256" key="6">
    <source>
        <dbReference type="ARBA" id="ARBA00022737"/>
    </source>
</evidence>
<dbReference type="Gene3D" id="3.80.10.10">
    <property type="entry name" value="Ribonuclease Inhibitor"/>
    <property type="match status" value="3"/>
</dbReference>
<dbReference type="InterPro" id="IPR036859">
    <property type="entry name" value="CAP-Gly_dom_sf"/>
</dbReference>
<proteinExistence type="inferred from homology"/>
<evidence type="ECO:0000313" key="12">
    <source>
        <dbReference type="Proteomes" id="UP001153712"/>
    </source>
</evidence>
<keyword evidence="6" id="KW-0677">Repeat</keyword>
<dbReference type="EMBL" id="OU900107">
    <property type="protein sequence ID" value="CAH1165867.1"/>
    <property type="molecule type" value="Genomic_DNA"/>
</dbReference>
<evidence type="ECO:0000259" key="10">
    <source>
        <dbReference type="PROSITE" id="PS50245"/>
    </source>
</evidence>
<dbReference type="PANTHER" id="PTHR46652">
    <property type="entry name" value="LEUCINE-RICH REPEAT AND IQ DOMAIN-CONTAINING PROTEIN 1-RELATED"/>
    <property type="match status" value="1"/>
</dbReference>
<dbReference type="Gene3D" id="2.30.30.190">
    <property type="entry name" value="CAP Gly-rich-like domain"/>
    <property type="match status" value="1"/>
</dbReference>
<reference evidence="11" key="1">
    <citation type="submission" date="2022-01" db="EMBL/GenBank/DDBJ databases">
        <authorList>
            <person name="King R."/>
        </authorList>
    </citation>
    <scope>NUCLEOTIDE SEQUENCE</scope>
</reference>
<dbReference type="InterPro" id="IPR001611">
    <property type="entry name" value="Leu-rich_rpt"/>
</dbReference>
<dbReference type="GO" id="GO:0005737">
    <property type="term" value="C:cytoplasm"/>
    <property type="evidence" value="ECO:0007669"/>
    <property type="project" value="UniProtKB-SubCell"/>
</dbReference>
<dbReference type="InterPro" id="IPR032675">
    <property type="entry name" value="LRR_dom_sf"/>
</dbReference>
<comment type="similarity">
    <text evidence="2">Belongs to the TBCE family.</text>
</comment>
<dbReference type="PROSITE" id="PS51450">
    <property type="entry name" value="LRR"/>
    <property type="match status" value="2"/>
</dbReference>
<dbReference type="OrthoDB" id="5273213at2759"/>
<evidence type="ECO:0000256" key="7">
    <source>
        <dbReference type="ARBA" id="ARBA00023186"/>
    </source>
</evidence>
<dbReference type="FunFam" id="2.30.30.190:FF:000016">
    <property type="entry name" value="Tubulin-folding cofactor E"/>
    <property type="match status" value="1"/>
</dbReference>
<evidence type="ECO:0000256" key="1">
    <source>
        <dbReference type="ARBA" id="ARBA00004496"/>
    </source>
</evidence>
<sequence>MVAQSSRTEQEIGKRVDCGGCFGTVKYVGPVEGYPGAWLGVDWDDEERGKHDGRVDGTRYFYTRLPKSGSLVRPEKVNFGQSLLDAIKSKYGHKCDESIEKESKMELLKFQQQINAPFLEFVGFEQVAEKQRDLSSLHIVNVRLQNVSSIGEVGDLCTNIREIDLSKNLLSNWTDVFDMCAQLKHLFWLNLSENLLSMPDSNDKPTFPNVTVLICGFMELEFHQIEAISSIFPNVEELRVPYNHVTDLSVKSDHNFKRLKYLDLEGNSIKSWSEIRNLSLIESLEHLTIENTELDSIQIDDRDRHFRNLETLNINNNLISEWRSVGELNKLENLQQLRFLKNPVLELENAATREQIIIARIKSLKNYNGRQIRDDERRGAEYDYIKKHALEWMKCDSEEAKRKFLDEHNRFAELIESNYTNFSEPDFPFDFHRLFQCTGCPRNPS</sequence>
<keyword evidence="5" id="KW-0433">Leucine-rich repeat</keyword>
<dbReference type="PROSITE" id="PS00845">
    <property type="entry name" value="CAP_GLY_1"/>
    <property type="match status" value="1"/>
</dbReference>
<dbReference type="SUPFAM" id="SSF74924">
    <property type="entry name" value="Cap-Gly domain"/>
    <property type="match status" value="1"/>
</dbReference>
<dbReference type="AlphaFoldDB" id="A0A9P0DU18"/>
<protein>
    <recommendedName>
        <fullName evidence="3">Tubulin-specific chaperone E</fullName>
    </recommendedName>
    <alternativeName>
        <fullName evidence="9">Tubulin-folding cofactor E</fullName>
    </alternativeName>
</protein>
<dbReference type="InterPro" id="IPR000938">
    <property type="entry name" value="CAP-Gly_domain"/>
</dbReference>
<dbReference type="SUPFAM" id="SSF52058">
    <property type="entry name" value="L domain-like"/>
    <property type="match status" value="1"/>
</dbReference>
<dbReference type="Pfam" id="PF01302">
    <property type="entry name" value="CAP_GLY"/>
    <property type="match status" value="1"/>
</dbReference>
<keyword evidence="12" id="KW-1185">Reference proteome</keyword>
<evidence type="ECO:0000256" key="5">
    <source>
        <dbReference type="ARBA" id="ARBA00022614"/>
    </source>
</evidence>
<dbReference type="PANTHER" id="PTHR46652:SF7">
    <property type="entry name" value="LEUCINE-RICH REPEAT AND IQ DOMAIN-CONTAINING PROTEIN 1"/>
    <property type="match status" value="1"/>
</dbReference>
<evidence type="ECO:0000256" key="8">
    <source>
        <dbReference type="ARBA" id="ARBA00026055"/>
    </source>
</evidence>
<keyword evidence="4" id="KW-0963">Cytoplasm</keyword>
<feature type="domain" description="CAP-Gly" evidence="10">
    <location>
        <begin position="29"/>
        <end position="73"/>
    </location>
</feature>
<keyword evidence="7" id="KW-0143">Chaperone</keyword>
<organism evidence="11 12">
    <name type="scientific">Phyllotreta striolata</name>
    <name type="common">Striped flea beetle</name>
    <name type="synonym">Crioceris striolata</name>
    <dbReference type="NCBI Taxonomy" id="444603"/>
    <lineage>
        <taxon>Eukaryota</taxon>
        <taxon>Metazoa</taxon>
        <taxon>Ecdysozoa</taxon>
        <taxon>Arthropoda</taxon>
        <taxon>Hexapoda</taxon>
        <taxon>Insecta</taxon>
        <taxon>Pterygota</taxon>
        <taxon>Neoptera</taxon>
        <taxon>Endopterygota</taxon>
        <taxon>Coleoptera</taxon>
        <taxon>Polyphaga</taxon>
        <taxon>Cucujiformia</taxon>
        <taxon>Chrysomeloidea</taxon>
        <taxon>Chrysomelidae</taxon>
        <taxon>Galerucinae</taxon>
        <taxon>Alticini</taxon>
        <taxon>Phyllotreta</taxon>
    </lineage>
</organism>
<evidence type="ECO:0000256" key="3">
    <source>
        <dbReference type="ARBA" id="ARBA00015004"/>
    </source>
</evidence>
<comment type="subunit">
    <text evidence="8">Supercomplex made of cofactors A to E. Cofactors A and D function by capturing and stabilizing tubulin in a quasi-native conformation. Cofactor E binds to the cofactor D-tubulin complex; interaction with cofactor C then causes the release of tubulin polypeptides that are committed to the native state.</text>
</comment>
<accession>A0A9P0DU18</accession>
<dbReference type="PROSITE" id="PS50245">
    <property type="entry name" value="CAP_GLY_2"/>
    <property type="match status" value="1"/>
</dbReference>
<evidence type="ECO:0000256" key="4">
    <source>
        <dbReference type="ARBA" id="ARBA00022490"/>
    </source>
</evidence>
<gene>
    <name evidence="11" type="ORF">PHYEVI_LOCUS4116</name>
</gene>
<evidence type="ECO:0000313" key="11">
    <source>
        <dbReference type="EMBL" id="CAH1165867.1"/>
    </source>
</evidence>